<feature type="region of interest" description="Disordered" evidence="2">
    <location>
        <begin position="1"/>
        <end position="31"/>
    </location>
</feature>
<protein>
    <submittedName>
        <fullName evidence="4">Tagatose 3-epimerase</fullName>
    </submittedName>
</protein>
<dbReference type="Gene3D" id="3.20.20.150">
    <property type="entry name" value="Divalent-metal-dependent TIM barrel enzymes"/>
    <property type="match status" value="1"/>
</dbReference>
<gene>
    <name evidence="4" type="ORF">CCE02nite_37280</name>
</gene>
<dbReference type="PANTHER" id="PTHR12110:SF41">
    <property type="entry name" value="INOSOSE DEHYDRATASE"/>
    <property type="match status" value="1"/>
</dbReference>
<comment type="caution">
    <text evidence="4">The sequence shown here is derived from an EMBL/GenBank/DDBJ whole genome shotgun (WGS) entry which is preliminary data.</text>
</comment>
<feature type="domain" description="Xylose isomerase-like TIM barrel" evidence="3">
    <location>
        <begin position="60"/>
        <end position="288"/>
    </location>
</feature>
<evidence type="ECO:0000313" key="5">
    <source>
        <dbReference type="Proteomes" id="UP000316659"/>
    </source>
</evidence>
<dbReference type="EMBL" id="BJNZ01000036">
    <property type="protein sequence ID" value="GED11729.1"/>
    <property type="molecule type" value="Genomic_DNA"/>
</dbReference>
<dbReference type="AlphaFoldDB" id="A0A4Y4E231"/>
<proteinExistence type="predicted"/>
<evidence type="ECO:0000259" key="3">
    <source>
        <dbReference type="Pfam" id="PF01261"/>
    </source>
</evidence>
<feature type="compositionally biased region" description="Basic and acidic residues" evidence="2">
    <location>
        <begin position="13"/>
        <end position="22"/>
    </location>
</feature>
<dbReference type="Pfam" id="PF01261">
    <property type="entry name" value="AP_endonuc_2"/>
    <property type="match status" value="1"/>
</dbReference>
<evidence type="ECO:0000256" key="1">
    <source>
        <dbReference type="ARBA" id="ARBA00023277"/>
    </source>
</evidence>
<dbReference type="InterPro" id="IPR050312">
    <property type="entry name" value="IolE/XylAMocC-like"/>
</dbReference>
<keyword evidence="1" id="KW-0119">Carbohydrate metabolism</keyword>
<evidence type="ECO:0000256" key="2">
    <source>
        <dbReference type="SAM" id="MobiDB-lite"/>
    </source>
</evidence>
<reference evidence="4 5" key="1">
    <citation type="submission" date="2019-06" db="EMBL/GenBank/DDBJ databases">
        <title>Whole genome shotgun sequence of Cellulosimicrobium cellulans NBRC 15516.</title>
        <authorList>
            <person name="Hosoyama A."/>
            <person name="Uohara A."/>
            <person name="Ohji S."/>
            <person name="Ichikawa N."/>
        </authorList>
    </citation>
    <scope>NUCLEOTIDE SEQUENCE [LARGE SCALE GENOMIC DNA]</scope>
    <source>
        <strain evidence="4 5">NBRC 15516</strain>
    </source>
</reference>
<accession>A0A4Y4E231</accession>
<name>A0A4Y4E231_CELCE</name>
<organism evidence="4 5">
    <name type="scientific">Cellulosimicrobium cellulans</name>
    <name type="common">Arthrobacter luteus</name>
    <dbReference type="NCBI Taxonomy" id="1710"/>
    <lineage>
        <taxon>Bacteria</taxon>
        <taxon>Bacillati</taxon>
        <taxon>Actinomycetota</taxon>
        <taxon>Actinomycetes</taxon>
        <taxon>Micrococcales</taxon>
        <taxon>Promicromonosporaceae</taxon>
        <taxon>Cellulosimicrobium</taxon>
    </lineage>
</organism>
<dbReference type="PANTHER" id="PTHR12110">
    <property type="entry name" value="HYDROXYPYRUVATE ISOMERASE"/>
    <property type="match status" value="1"/>
</dbReference>
<sequence>MPRGVGHAGGTAERSDPTRESDVALPSPTPPLRRRALGVNTWVWTSPLTDDALRGIAPRVAGWGFDVLELPVENPGDWDPATAASVLADHGLDASVSLVMGEGRELVAADAATVRATQDYLRHVVDVAHAVGAPVIGGPAYASVGRTWRLSPAEREAAYAELAENLAPVVEHATAAGVVVGLEPLNRYETSLVNTVDQGLEVVRRLPAAGIGLMLDVYHMNIEETDLPAAVARAGERIVHVQVCGNDRGAPGNDHLDWPALLAALDATGYDGPLVIESFTADNATIATAASIWRPLAPTQDAIAVDGLAHLKGLMPTPEHP</sequence>
<dbReference type="InterPro" id="IPR036237">
    <property type="entry name" value="Xyl_isomerase-like_sf"/>
</dbReference>
<dbReference type="Proteomes" id="UP000316659">
    <property type="component" value="Unassembled WGS sequence"/>
</dbReference>
<dbReference type="InterPro" id="IPR013022">
    <property type="entry name" value="Xyl_isomerase-like_TIM-brl"/>
</dbReference>
<evidence type="ECO:0000313" key="4">
    <source>
        <dbReference type="EMBL" id="GED11729.1"/>
    </source>
</evidence>
<dbReference type="SUPFAM" id="SSF51658">
    <property type="entry name" value="Xylose isomerase-like"/>
    <property type="match status" value="1"/>
</dbReference>